<dbReference type="Proteomes" id="UP001596391">
    <property type="component" value="Unassembled WGS sequence"/>
</dbReference>
<dbReference type="EMBL" id="JBHSWI010000001">
    <property type="protein sequence ID" value="MFC6646337.1"/>
    <property type="molecule type" value="Genomic_DNA"/>
</dbReference>
<comment type="similarity">
    <text evidence="1">Belongs to the transferase hexapeptide repeat family.</text>
</comment>
<keyword evidence="3" id="KW-0677">Repeat</keyword>
<gene>
    <name evidence="5" type="ORF">ACFQBQ_12225</name>
</gene>
<dbReference type="GO" id="GO:0016746">
    <property type="term" value="F:acyltransferase activity"/>
    <property type="evidence" value="ECO:0007669"/>
    <property type="project" value="UniProtKB-KW"/>
</dbReference>
<dbReference type="RefSeq" id="WP_263370016.1">
    <property type="nucleotide sequence ID" value="NZ_JAGSYD010000001.1"/>
</dbReference>
<evidence type="ECO:0000313" key="6">
    <source>
        <dbReference type="Proteomes" id="UP001596391"/>
    </source>
</evidence>
<dbReference type="InterPro" id="IPR051159">
    <property type="entry name" value="Hexapeptide_acetyltransf"/>
</dbReference>
<evidence type="ECO:0000313" key="5">
    <source>
        <dbReference type="EMBL" id="MFC6646337.1"/>
    </source>
</evidence>
<dbReference type="CDD" id="cd04647">
    <property type="entry name" value="LbH_MAT_like"/>
    <property type="match status" value="1"/>
</dbReference>
<dbReference type="SUPFAM" id="SSF51161">
    <property type="entry name" value="Trimeric LpxA-like enzymes"/>
    <property type="match status" value="1"/>
</dbReference>
<proteinExistence type="inferred from homology"/>
<evidence type="ECO:0000256" key="2">
    <source>
        <dbReference type="ARBA" id="ARBA00022679"/>
    </source>
</evidence>
<reference evidence="6" key="1">
    <citation type="journal article" date="2019" name="Int. J. Syst. Evol. Microbiol.">
        <title>The Global Catalogue of Microorganisms (GCM) 10K type strain sequencing project: providing services to taxonomists for standard genome sequencing and annotation.</title>
        <authorList>
            <consortium name="The Broad Institute Genomics Platform"/>
            <consortium name="The Broad Institute Genome Sequencing Center for Infectious Disease"/>
            <person name="Wu L."/>
            <person name="Ma J."/>
        </authorList>
    </citation>
    <scope>NUCLEOTIDE SEQUENCE [LARGE SCALE GENOMIC DNA]</scope>
    <source>
        <strain evidence="6">CGMCC 1.16026</strain>
    </source>
</reference>
<dbReference type="Pfam" id="PF00132">
    <property type="entry name" value="Hexapep"/>
    <property type="match status" value="1"/>
</dbReference>
<sequence length="197" mass="20842">MPSPKQLIAAPLTAFLRAFDGARESLRRIVSFSSLAAQLRDQLPASTVVLGRQWVYGTRNIRFGEHTLLYPGCHFETQEHAALTLGNGCVLSRGVHLVAMAGITIGDGTMIGEYSSLRDANHAREEGVAMRDAGHTAKPITIGREVWIGRGVTILGGITIGDHATVGANAVVTRDVPAGAVVAGVPAKPIISREEKA</sequence>
<evidence type="ECO:0000256" key="3">
    <source>
        <dbReference type="ARBA" id="ARBA00022737"/>
    </source>
</evidence>
<keyword evidence="2" id="KW-0808">Transferase</keyword>
<dbReference type="PANTHER" id="PTHR23416">
    <property type="entry name" value="SIALIC ACID SYNTHASE-RELATED"/>
    <property type="match status" value="1"/>
</dbReference>
<dbReference type="InterPro" id="IPR001451">
    <property type="entry name" value="Hexapep"/>
</dbReference>
<evidence type="ECO:0000256" key="1">
    <source>
        <dbReference type="ARBA" id="ARBA00007274"/>
    </source>
</evidence>
<accession>A0ABW1ZAA7</accession>
<keyword evidence="4 5" id="KW-0012">Acyltransferase</keyword>
<comment type="caution">
    <text evidence="5">The sequence shown here is derived from an EMBL/GenBank/DDBJ whole genome shotgun (WGS) entry which is preliminary data.</text>
</comment>
<keyword evidence="6" id="KW-1185">Reference proteome</keyword>
<dbReference type="Gene3D" id="2.160.10.10">
    <property type="entry name" value="Hexapeptide repeat proteins"/>
    <property type="match status" value="1"/>
</dbReference>
<dbReference type="InterPro" id="IPR018357">
    <property type="entry name" value="Hexapep_transf_CS"/>
</dbReference>
<evidence type="ECO:0000256" key="4">
    <source>
        <dbReference type="ARBA" id="ARBA00023315"/>
    </source>
</evidence>
<dbReference type="InterPro" id="IPR011004">
    <property type="entry name" value="Trimer_LpxA-like_sf"/>
</dbReference>
<organism evidence="5 6">
    <name type="scientific">Granulicella cerasi</name>
    <dbReference type="NCBI Taxonomy" id="741063"/>
    <lineage>
        <taxon>Bacteria</taxon>
        <taxon>Pseudomonadati</taxon>
        <taxon>Acidobacteriota</taxon>
        <taxon>Terriglobia</taxon>
        <taxon>Terriglobales</taxon>
        <taxon>Acidobacteriaceae</taxon>
        <taxon>Granulicella</taxon>
    </lineage>
</organism>
<name>A0ABW1ZAA7_9BACT</name>
<protein>
    <submittedName>
        <fullName evidence="5">Acyltransferase</fullName>
    </submittedName>
</protein>
<dbReference type="PANTHER" id="PTHR23416:SF23">
    <property type="entry name" value="ACETYLTRANSFERASE C18B11.09C-RELATED"/>
    <property type="match status" value="1"/>
</dbReference>
<dbReference type="PROSITE" id="PS00101">
    <property type="entry name" value="HEXAPEP_TRANSFERASES"/>
    <property type="match status" value="1"/>
</dbReference>